<gene>
    <name evidence="4" type="ORF">A1O9_07607</name>
</gene>
<evidence type="ECO:0000256" key="2">
    <source>
        <dbReference type="SAM" id="MobiDB-lite"/>
    </source>
</evidence>
<dbReference type="GO" id="GO:0016787">
    <property type="term" value="F:hydrolase activity"/>
    <property type="evidence" value="ECO:0007669"/>
    <property type="project" value="InterPro"/>
</dbReference>
<proteinExistence type="predicted"/>
<accession>A0A072P839</accession>
<sequence>MTTNGRHLVRDDPSINPNALHDFHKVRRGPKNVPKMVVHTTDQYNPPKDPRHPYSKVENVRFELYEQRSSNAPFGYEHFVSLPPAYDSKAKGKKWPVILFLHGAGESQMGKNESFASIRHGIPKVILCYDKFRSDPSNTAPTISIPLAPRLRQSRQTKQGDKSVQPVPAEVCTLVAEGFITVTPSLNMEWGYGWNAPILSALLDDIVDRYHVDLDRIHVTGFSMGGYGTWELALHSPNRFASLAPICGGGDRLRASHIKHIPQWVHHGDLDDIIPVRASQQMVEALTKAGAADINFTRYADLMHDSWTAAYNNPELYAWMLSQKRGYSGDEKIVSAENKVVLATAPPI</sequence>
<dbReference type="GeneID" id="25282520"/>
<evidence type="ECO:0000313" key="5">
    <source>
        <dbReference type="Proteomes" id="UP000027920"/>
    </source>
</evidence>
<feature type="region of interest" description="Disordered" evidence="2">
    <location>
        <begin position="140"/>
        <end position="164"/>
    </location>
</feature>
<evidence type="ECO:0000259" key="3">
    <source>
        <dbReference type="Pfam" id="PF02230"/>
    </source>
</evidence>
<dbReference type="OrthoDB" id="2152248at2759"/>
<dbReference type="SUPFAM" id="SSF53474">
    <property type="entry name" value="alpha/beta-Hydrolases"/>
    <property type="match status" value="1"/>
</dbReference>
<dbReference type="PANTHER" id="PTHR43037">
    <property type="entry name" value="UNNAMED PRODUCT-RELATED"/>
    <property type="match status" value="1"/>
</dbReference>
<dbReference type="STRING" id="1182545.A0A072P839"/>
<dbReference type="AlphaFoldDB" id="A0A072P839"/>
<dbReference type="VEuPathDB" id="FungiDB:A1O9_07607"/>
<dbReference type="HOGENOM" id="CLU_064094_1_0_1"/>
<organism evidence="4 5">
    <name type="scientific">Exophiala aquamarina CBS 119918</name>
    <dbReference type="NCBI Taxonomy" id="1182545"/>
    <lineage>
        <taxon>Eukaryota</taxon>
        <taxon>Fungi</taxon>
        <taxon>Dikarya</taxon>
        <taxon>Ascomycota</taxon>
        <taxon>Pezizomycotina</taxon>
        <taxon>Eurotiomycetes</taxon>
        <taxon>Chaetothyriomycetidae</taxon>
        <taxon>Chaetothyriales</taxon>
        <taxon>Herpotrichiellaceae</taxon>
        <taxon>Exophiala</taxon>
    </lineage>
</organism>
<protein>
    <recommendedName>
        <fullName evidence="3">Phospholipase/carboxylesterase/thioesterase domain-containing protein</fullName>
    </recommendedName>
</protein>
<comment type="caution">
    <text evidence="4">The sequence shown here is derived from an EMBL/GenBank/DDBJ whole genome shotgun (WGS) entry which is preliminary data.</text>
</comment>
<dbReference type="PANTHER" id="PTHR43037:SF1">
    <property type="entry name" value="BLL1128 PROTEIN"/>
    <property type="match status" value="1"/>
</dbReference>
<dbReference type="Proteomes" id="UP000027920">
    <property type="component" value="Unassembled WGS sequence"/>
</dbReference>
<dbReference type="InterPro" id="IPR050955">
    <property type="entry name" value="Plant_Biomass_Hydrol_Est"/>
</dbReference>
<keyword evidence="5" id="KW-1185">Reference proteome</keyword>
<name>A0A072P839_9EURO</name>
<evidence type="ECO:0000313" key="4">
    <source>
        <dbReference type="EMBL" id="KEF56026.1"/>
    </source>
</evidence>
<reference evidence="4 5" key="1">
    <citation type="submission" date="2013-03" db="EMBL/GenBank/DDBJ databases">
        <title>The Genome Sequence of Exophiala aquamarina CBS 119918.</title>
        <authorList>
            <consortium name="The Broad Institute Genomics Platform"/>
            <person name="Cuomo C."/>
            <person name="de Hoog S."/>
            <person name="Gorbushina A."/>
            <person name="Walker B."/>
            <person name="Young S.K."/>
            <person name="Zeng Q."/>
            <person name="Gargeya S."/>
            <person name="Fitzgerald M."/>
            <person name="Haas B."/>
            <person name="Abouelleil A."/>
            <person name="Allen A.W."/>
            <person name="Alvarado L."/>
            <person name="Arachchi H.M."/>
            <person name="Berlin A.M."/>
            <person name="Chapman S.B."/>
            <person name="Gainer-Dewar J."/>
            <person name="Goldberg J."/>
            <person name="Griggs A."/>
            <person name="Gujja S."/>
            <person name="Hansen M."/>
            <person name="Howarth C."/>
            <person name="Imamovic A."/>
            <person name="Ireland A."/>
            <person name="Larimer J."/>
            <person name="McCowan C."/>
            <person name="Murphy C."/>
            <person name="Pearson M."/>
            <person name="Poon T.W."/>
            <person name="Priest M."/>
            <person name="Roberts A."/>
            <person name="Saif S."/>
            <person name="Shea T."/>
            <person name="Sisk P."/>
            <person name="Sykes S."/>
            <person name="Wortman J."/>
            <person name="Nusbaum C."/>
            <person name="Birren B."/>
        </authorList>
    </citation>
    <scope>NUCLEOTIDE SEQUENCE [LARGE SCALE GENOMIC DNA]</scope>
    <source>
        <strain evidence="4 5">CBS 119918</strain>
    </source>
</reference>
<dbReference type="RefSeq" id="XP_013258616.1">
    <property type="nucleotide sequence ID" value="XM_013403162.1"/>
</dbReference>
<dbReference type="InterPro" id="IPR029058">
    <property type="entry name" value="AB_hydrolase_fold"/>
</dbReference>
<dbReference type="InterPro" id="IPR003140">
    <property type="entry name" value="PLipase/COase/thioEstase"/>
</dbReference>
<dbReference type="EMBL" id="AMGV01000006">
    <property type="protein sequence ID" value="KEF56026.1"/>
    <property type="molecule type" value="Genomic_DNA"/>
</dbReference>
<dbReference type="Pfam" id="PF02230">
    <property type="entry name" value="Abhydrolase_2"/>
    <property type="match status" value="1"/>
</dbReference>
<dbReference type="Gene3D" id="3.40.50.1820">
    <property type="entry name" value="alpha/beta hydrolase"/>
    <property type="match status" value="1"/>
</dbReference>
<evidence type="ECO:0000256" key="1">
    <source>
        <dbReference type="ARBA" id="ARBA00022729"/>
    </source>
</evidence>
<keyword evidence="1" id="KW-0732">Signal</keyword>
<feature type="domain" description="Phospholipase/carboxylesterase/thioesterase" evidence="3">
    <location>
        <begin position="199"/>
        <end position="308"/>
    </location>
</feature>